<accession>A0ABW3DI08</accession>
<name>A0ABW3DI08_9BACL</name>
<keyword evidence="2" id="KW-1185">Reference proteome</keyword>
<dbReference type="RefSeq" id="WP_150959684.1">
    <property type="nucleotide sequence ID" value="NZ_JBHTIU010000104.1"/>
</dbReference>
<gene>
    <name evidence="1" type="ORF">ACFQ03_24160</name>
</gene>
<proteinExistence type="predicted"/>
<sequence length="200" mass="23285">MKIAKRLFTLIVLLLVLAVLLTAALLFYVKPDKTLDLSYRPIDIRDKIEQMIRNRQLSFTLSEEEVNSLFKRAISEHPLPLPPDIRIEGADVRLAEGGLVADFNLRYKERIPIAATVYLRAEWRSPELVVELERIKAKQLTLPQAVVEGRQYRFRLDEHLPSFIRITDIGIQPGGVRIDWEVDQDRVEELLEDFLRHRGY</sequence>
<dbReference type="Proteomes" id="UP001597120">
    <property type="component" value="Unassembled WGS sequence"/>
</dbReference>
<evidence type="ECO:0008006" key="3">
    <source>
        <dbReference type="Google" id="ProtNLM"/>
    </source>
</evidence>
<reference evidence="2" key="1">
    <citation type="journal article" date="2019" name="Int. J. Syst. Evol. Microbiol.">
        <title>The Global Catalogue of Microorganisms (GCM) 10K type strain sequencing project: providing services to taxonomists for standard genome sequencing and annotation.</title>
        <authorList>
            <consortium name="The Broad Institute Genomics Platform"/>
            <consortium name="The Broad Institute Genome Sequencing Center for Infectious Disease"/>
            <person name="Wu L."/>
            <person name="Ma J."/>
        </authorList>
    </citation>
    <scope>NUCLEOTIDE SEQUENCE [LARGE SCALE GENOMIC DNA]</scope>
    <source>
        <strain evidence="2">CCUG 57263</strain>
    </source>
</reference>
<evidence type="ECO:0000313" key="1">
    <source>
        <dbReference type="EMBL" id="MFD0872219.1"/>
    </source>
</evidence>
<protein>
    <recommendedName>
        <fullName evidence="3">DUF2140 domain-containing protein</fullName>
    </recommendedName>
</protein>
<organism evidence="1 2">
    <name type="scientific">Paenibacillus residui</name>
    <dbReference type="NCBI Taxonomy" id="629724"/>
    <lineage>
        <taxon>Bacteria</taxon>
        <taxon>Bacillati</taxon>
        <taxon>Bacillota</taxon>
        <taxon>Bacilli</taxon>
        <taxon>Bacillales</taxon>
        <taxon>Paenibacillaceae</taxon>
        <taxon>Paenibacillus</taxon>
    </lineage>
</organism>
<evidence type="ECO:0000313" key="2">
    <source>
        <dbReference type="Proteomes" id="UP001597120"/>
    </source>
</evidence>
<comment type="caution">
    <text evidence="1">The sequence shown here is derived from an EMBL/GenBank/DDBJ whole genome shotgun (WGS) entry which is preliminary data.</text>
</comment>
<dbReference type="EMBL" id="JBHTIU010000104">
    <property type="protein sequence ID" value="MFD0872219.1"/>
    <property type="molecule type" value="Genomic_DNA"/>
</dbReference>